<dbReference type="Proteomes" id="UP000285146">
    <property type="component" value="Unassembled WGS sequence"/>
</dbReference>
<dbReference type="OrthoDB" id="9986677at2759"/>
<dbReference type="AlphaFoldDB" id="A0A423WU56"/>
<dbReference type="InParanoid" id="A0A423WU56"/>
<evidence type="ECO:0000256" key="6">
    <source>
        <dbReference type="ARBA" id="ARBA00022927"/>
    </source>
</evidence>
<keyword evidence="4 10" id="KW-0812">Transmembrane</keyword>
<name>A0A423WU56_9PEZI</name>
<keyword evidence="12" id="KW-1185">Reference proteome</keyword>
<evidence type="ECO:0000256" key="2">
    <source>
        <dbReference type="ARBA" id="ARBA00008807"/>
    </source>
</evidence>
<comment type="caution">
    <text evidence="11">The sequence shown here is derived from an EMBL/GenBank/DDBJ whole genome shotgun (WGS) entry which is preliminary data.</text>
</comment>
<feature type="transmembrane region" description="Helical" evidence="10">
    <location>
        <begin position="649"/>
        <end position="670"/>
    </location>
</feature>
<evidence type="ECO:0000256" key="5">
    <source>
        <dbReference type="ARBA" id="ARBA00022856"/>
    </source>
</evidence>
<evidence type="ECO:0000256" key="9">
    <source>
        <dbReference type="SAM" id="MobiDB-lite"/>
    </source>
</evidence>
<dbReference type="GO" id="GO:0035673">
    <property type="term" value="F:oligopeptide transmembrane transporter activity"/>
    <property type="evidence" value="ECO:0007669"/>
    <property type="project" value="InterPro"/>
</dbReference>
<accession>A0A423WU56</accession>
<organism evidence="11 12">
    <name type="scientific">Cytospora leucostoma</name>
    <dbReference type="NCBI Taxonomy" id="1230097"/>
    <lineage>
        <taxon>Eukaryota</taxon>
        <taxon>Fungi</taxon>
        <taxon>Dikarya</taxon>
        <taxon>Ascomycota</taxon>
        <taxon>Pezizomycotina</taxon>
        <taxon>Sordariomycetes</taxon>
        <taxon>Sordariomycetidae</taxon>
        <taxon>Diaporthales</taxon>
        <taxon>Cytosporaceae</taxon>
        <taxon>Cytospora</taxon>
    </lineage>
</organism>
<dbReference type="InterPro" id="IPR004648">
    <property type="entry name" value="Oligpept_transpt"/>
</dbReference>
<dbReference type="Pfam" id="PF03169">
    <property type="entry name" value="OPT"/>
    <property type="match status" value="1"/>
</dbReference>
<feature type="transmembrane region" description="Helical" evidence="10">
    <location>
        <begin position="413"/>
        <end position="432"/>
    </location>
</feature>
<comment type="similarity">
    <text evidence="2">Belongs to the oligopeptide OPT transporter family.</text>
</comment>
<dbReference type="GO" id="GO:0015031">
    <property type="term" value="P:protein transport"/>
    <property type="evidence" value="ECO:0007669"/>
    <property type="project" value="UniProtKB-KW"/>
</dbReference>
<keyword evidence="5" id="KW-0571">Peptide transport</keyword>
<keyword evidence="3" id="KW-0813">Transport</keyword>
<feature type="transmembrane region" description="Helical" evidence="10">
    <location>
        <begin position="698"/>
        <end position="717"/>
    </location>
</feature>
<keyword evidence="8 10" id="KW-0472">Membrane</keyword>
<reference evidence="11 12" key="1">
    <citation type="submission" date="2015-09" db="EMBL/GenBank/DDBJ databases">
        <title>Host preference determinants of Valsa canker pathogens revealed by comparative genomics.</title>
        <authorList>
            <person name="Yin Z."/>
            <person name="Huang L."/>
        </authorList>
    </citation>
    <scope>NUCLEOTIDE SEQUENCE [LARGE SCALE GENOMIC DNA]</scope>
    <source>
        <strain evidence="11 12">SXYLt</strain>
    </source>
</reference>
<feature type="transmembrane region" description="Helical" evidence="10">
    <location>
        <begin position="89"/>
        <end position="107"/>
    </location>
</feature>
<protein>
    <recommendedName>
        <fullName evidence="13">OPT family small oligopeptide transporter</fullName>
    </recommendedName>
</protein>
<feature type="transmembrane region" description="Helical" evidence="10">
    <location>
        <begin position="495"/>
        <end position="515"/>
    </location>
</feature>
<dbReference type="EMBL" id="LKEB01000040">
    <property type="protein sequence ID" value="ROW07086.1"/>
    <property type="molecule type" value="Genomic_DNA"/>
</dbReference>
<feature type="compositionally biased region" description="Basic and acidic residues" evidence="9">
    <location>
        <begin position="20"/>
        <end position="30"/>
    </location>
</feature>
<sequence length="776" mass="87139">MSLPAEKTTVISSVTGSDAIARDHPTDKKTAIVSSIAESDPAERDQSSREKASSTDEPQYDFTSEEFTDIPELVRNVVSFEDDPTLPVITFRSVTLSVLFCVIGSVISQISYFRTTSAAFPVFFVILVSQPLGRLLARILPDWTVPLGRWSFSLNPGPFSIKEHAIIGIAANSGSQGQWSTFLATNAKLYYGIDMNPAVALFFGWGAAFIGFAFAAMVRKILIDDPEFVFPPSLQQVTLYRSMQGTSELHSIIAKHKMKIFYIITFTTFAWQFLPEFVFPMLAVLAPLCWFAPNNHKVNFLGSGKGGIGLLNFTLDWSNITSTVITYPYSVQIVIFVGFVITTWILIPIAYFGNIWGSPTYNIMSQGLFTKNGSSYPFETLLYTDASGTQQVNETAYNEVGLSYAGAQYTWSIFMWYASYMSSYIWAALFLAPKIKSLWKNRKNLGQYRTDRLSQIQRQYPQVTRWEWAALAIIPFVVLLILVCTNKLYMSWWTFLIALAFGAASMLPMSLVYAVSGYSIKVGGFNEFIYGYMIDAKGSNRHPLGQLAYRIISGNTWYDSRSVLEDQKIGHYLHIPPRDVIGIQIAANIVAGPINYGVMRGVLTAKYKYLTGELTDPSGQWTAQDFQSYNTAGVLYALVGPKRLFASSYFAPVLYGFLVGFVAPVIIWLLHKKFPKARFDLWNTTIFFASMATFRGNLSTGPFTSIIVGTVFNYYLYRYRHNWWNKWAYISGAALDTGYNLNLLFTFLFLGTTGAVMANWWGNDARNSERCFALKS</sequence>
<feature type="transmembrane region" description="Helical" evidence="10">
    <location>
        <begin position="198"/>
        <end position="218"/>
    </location>
</feature>
<evidence type="ECO:0000313" key="12">
    <source>
        <dbReference type="Proteomes" id="UP000285146"/>
    </source>
</evidence>
<evidence type="ECO:0000313" key="11">
    <source>
        <dbReference type="EMBL" id="ROW07086.1"/>
    </source>
</evidence>
<proteinExistence type="inferred from homology"/>
<keyword evidence="6" id="KW-0653">Protein transport</keyword>
<gene>
    <name evidence="11" type="ORF">VPNG_06613</name>
</gene>
<feature type="transmembrane region" description="Helical" evidence="10">
    <location>
        <begin position="329"/>
        <end position="352"/>
    </location>
</feature>
<evidence type="ECO:0000256" key="8">
    <source>
        <dbReference type="ARBA" id="ARBA00023136"/>
    </source>
</evidence>
<keyword evidence="7 10" id="KW-1133">Transmembrane helix</keyword>
<evidence type="ECO:0000256" key="4">
    <source>
        <dbReference type="ARBA" id="ARBA00022692"/>
    </source>
</evidence>
<feature type="transmembrane region" description="Helical" evidence="10">
    <location>
        <begin position="738"/>
        <end position="761"/>
    </location>
</feature>
<feature type="transmembrane region" description="Helical" evidence="10">
    <location>
        <begin position="468"/>
        <end position="489"/>
    </location>
</feature>
<comment type="subcellular location">
    <subcellularLocation>
        <location evidence="1">Membrane</location>
        <topology evidence="1">Multi-pass membrane protein</topology>
    </subcellularLocation>
</comment>
<dbReference type="NCBIfam" id="TIGR00728">
    <property type="entry name" value="OPT_sfam"/>
    <property type="match status" value="1"/>
</dbReference>
<feature type="compositionally biased region" description="Basic and acidic residues" evidence="9">
    <location>
        <begin position="41"/>
        <end position="54"/>
    </location>
</feature>
<dbReference type="PANTHER" id="PTHR22601">
    <property type="entry name" value="ISP4 LIKE PROTEIN"/>
    <property type="match status" value="1"/>
</dbReference>
<feature type="region of interest" description="Disordered" evidence="9">
    <location>
        <begin position="1"/>
        <end position="61"/>
    </location>
</feature>
<evidence type="ECO:0000256" key="3">
    <source>
        <dbReference type="ARBA" id="ARBA00022448"/>
    </source>
</evidence>
<evidence type="ECO:0000256" key="10">
    <source>
        <dbReference type="SAM" id="Phobius"/>
    </source>
</evidence>
<evidence type="ECO:0008006" key="13">
    <source>
        <dbReference type="Google" id="ProtNLM"/>
    </source>
</evidence>
<feature type="transmembrane region" description="Helical" evidence="10">
    <location>
        <begin position="260"/>
        <end position="286"/>
    </location>
</feature>
<evidence type="ECO:0000256" key="1">
    <source>
        <dbReference type="ARBA" id="ARBA00004141"/>
    </source>
</evidence>
<dbReference type="InterPro" id="IPR004813">
    <property type="entry name" value="OPT"/>
</dbReference>
<evidence type="ECO:0000256" key="7">
    <source>
        <dbReference type="ARBA" id="ARBA00022989"/>
    </source>
</evidence>
<dbReference type="GO" id="GO:0016020">
    <property type="term" value="C:membrane"/>
    <property type="evidence" value="ECO:0007669"/>
    <property type="project" value="UniProtKB-SubCell"/>
</dbReference>